<organism evidence="2 3">
    <name type="scientific">Kitasatospora cathayae</name>
    <dbReference type="NCBI Taxonomy" id="3004092"/>
    <lineage>
        <taxon>Bacteria</taxon>
        <taxon>Bacillati</taxon>
        <taxon>Actinomycetota</taxon>
        <taxon>Actinomycetes</taxon>
        <taxon>Kitasatosporales</taxon>
        <taxon>Streptomycetaceae</taxon>
        <taxon>Kitasatospora</taxon>
    </lineage>
</organism>
<dbReference type="PANTHER" id="PTHR34293:SF1">
    <property type="entry name" value="HTH-TYPE TRANSCRIPTIONAL REGULATOR TRMBL2"/>
    <property type="match status" value="1"/>
</dbReference>
<feature type="domain" description="HTH luxR-type" evidence="1">
    <location>
        <begin position="252"/>
        <end position="317"/>
    </location>
</feature>
<accession>A0ABY7PXB3</accession>
<sequence>MYQELRVRGSGRFSELAAELGLSPAQTDDCRAELRHLGLISADGSDELADHVTAVDPEVALLRVLARETQEVRLRQERTQQSYAAVEELTRRYLRGGGVFPSEVEVEVLTGRRRIQQTLEDLSDTVRTEIASMHPGALPTGEFLTAGLDRDRRLIAAGAQVRAIYQQRFLAVPALAEFFQRQIELGVEVRLAPVVPLNMIVSDRRLALLPIDPDDHDAGAILARGPALVRSYTALYDYCWHTSAVLGRTEEYRHGADRLTDQQQAAIRMLAAGMKDEKIARSLGISLRTLSRLLSEVMQELGASSRFEAGVRATKLGWLD</sequence>
<name>A0ABY7PXB3_9ACTN</name>
<dbReference type="InterPro" id="IPR016032">
    <property type="entry name" value="Sig_transdc_resp-reg_C-effctor"/>
</dbReference>
<dbReference type="SMART" id="SM00421">
    <property type="entry name" value="HTH_LUXR"/>
    <property type="match status" value="1"/>
</dbReference>
<dbReference type="SUPFAM" id="SSF46894">
    <property type="entry name" value="C-terminal effector domain of the bipartite response regulators"/>
    <property type="match status" value="1"/>
</dbReference>
<dbReference type="Gene3D" id="1.10.10.10">
    <property type="entry name" value="Winged helix-like DNA-binding domain superfamily/Winged helix DNA-binding domain"/>
    <property type="match status" value="1"/>
</dbReference>
<evidence type="ECO:0000313" key="2">
    <source>
        <dbReference type="EMBL" id="WBP85075.1"/>
    </source>
</evidence>
<reference evidence="3" key="1">
    <citation type="submission" date="2022-12" db="EMBL/GenBank/DDBJ databases">
        <authorList>
            <person name="Mo P."/>
        </authorList>
    </citation>
    <scope>NUCLEOTIDE SEQUENCE [LARGE SCALE GENOMIC DNA]</scope>
    <source>
        <strain evidence="3">HUAS 3-15</strain>
    </source>
</reference>
<dbReference type="PANTHER" id="PTHR34293">
    <property type="entry name" value="HTH-TYPE TRANSCRIPTIONAL REGULATOR TRMBL2"/>
    <property type="match status" value="1"/>
</dbReference>
<evidence type="ECO:0000259" key="1">
    <source>
        <dbReference type="PROSITE" id="PS50043"/>
    </source>
</evidence>
<dbReference type="EMBL" id="CP115450">
    <property type="protein sequence ID" value="WBP85075.1"/>
    <property type="molecule type" value="Genomic_DNA"/>
</dbReference>
<dbReference type="RefSeq" id="WP_270140769.1">
    <property type="nucleotide sequence ID" value="NZ_CP115450.1"/>
</dbReference>
<evidence type="ECO:0000313" key="3">
    <source>
        <dbReference type="Proteomes" id="UP001212821"/>
    </source>
</evidence>
<dbReference type="CDD" id="cd06170">
    <property type="entry name" value="LuxR_C_like"/>
    <property type="match status" value="1"/>
</dbReference>
<dbReference type="PRINTS" id="PR00038">
    <property type="entry name" value="HTHLUXR"/>
</dbReference>
<proteinExistence type="predicted"/>
<protein>
    <submittedName>
        <fullName evidence="2">Helix-turn-helix transcriptional regulator</fullName>
    </submittedName>
</protein>
<dbReference type="Proteomes" id="UP001212821">
    <property type="component" value="Chromosome"/>
</dbReference>
<dbReference type="InterPro" id="IPR000792">
    <property type="entry name" value="Tscrpt_reg_LuxR_C"/>
</dbReference>
<gene>
    <name evidence="2" type="ORF">O1G21_03910</name>
</gene>
<keyword evidence="3" id="KW-1185">Reference proteome</keyword>
<dbReference type="InterPro" id="IPR036388">
    <property type="entry name" value="WH-like_DNA-bd_sf"/>
</dbReference>
<dbReference type="InterPro" id="IPR051797">
    <property type="entry name" value="TrmB-like"/>
</dbReference>
<dbReference type="Pfam" id="PF00196">
    <property type="entry name" value="GerE"/>
    <property type="match status" value="1"/>
</dbReference>
<dbReference type="PROSITE" id="PS50043">
    <property type="entry name" value="HTH_LUXR_2"/>
    <property type="match status" value="1"/>
</dbReference>